<accession>A0ABQ2GH95</accession>
<comment type="caution">
    <text evidence="3">The sequence shown here is derived from an EMBL/GenBank/DDBJ whole genome shotgun (WGS) entry which is preliminary data.</text>
</comment>
<dbReference type="InterPro" id="IPR047658">
    <property type="entry name" value="IS4-like_transpos"/>
</dbReference>
<feature type="transmembrane region" description="Helical" evidence="1">
    <location>
        <begin position="46"/>
        <end position="65"/>
    </location>
</feature>
<keyword evidence="1" id="KW-0472">Membrane</keyword>
<sequence>MERAVHDTQLTAQVFLALLLVHLPPGKILMSVDRTTWEHGDSPLNLLVLGAVVHGFTIPLVWVALDHTGNSDTRARIWLVLRLLEALPARRWKGLVADREFIGAEWFRFLRRKGIRRAIRIRKDTVLDELSAGEWFRELQPGQFRMIAERTEVFGELMRVVATRSPAGDLVIIATDFHVWETWQLYKLRWTIESTFGSQKSRGFDLERTGVTDPTRLERLFGLVTLAWLACLRVGVWRHETKPIRVLAHGRKAMSLVRYSSEELRHVLRWVPERLGEILRVLIRPFPALGQPETEVVSYLNARGSILMWTGSPGSGQLWHHTILGHIPAYASEQSMDYH</sequence>
<reference evidence="4" key="1">
    <citation type="journal article" date="2019" name="Int. J. Syst. Evol. Microbiol.">
        <title>The Global Catalogue of Microorganisms (GCM) 10K type strain sequencing project: providing services to taxonomists for standard genome sequencing and annotation.</title>
        <authorList>
            <consortium name="The Broad Institute Genomics Platform"/>
            <consortium name="The Broad Institute Genome Sequencing Center for Infectious Disease"/>
            <person name="Wu L."/>
            <person name="Ma J."/>
        </authorList>
    </citation>
    <scope>NUCLEOTIDE SEQUENCE [LARGE SCALE GENOMIC DNA]</scope>
    <source>
        <strain evidence="4">JCM 15442</strain>
    </source>
</reference>
<dbReference type="Pfam" id="PF01609">
    <property type="entry name" value="DDE_Tnp_1"/>
    <property type="match status" value="1"/>
</dbReference>
<dbReference type="Proteomes" id="UP000639973">
    <property type="component" value="Unassembled WGS sequence"/>
</dbReference>
<evidence type="ECO:0000313" key="3">
    <source>
        <dbReference type="EMBL" id="GGL95337.1"/>
    </source>
</evidence>
<protein>
    <submittedName>
        <fullName evidence="3">IS4 family transposase</fullName>
    </submittedName>
</protein>
<dbReference type="NCBIfam" id="NF033591">
    <property type="entry name" value="transpos_IS4_2"/>
    <property type="match status" value="1"/>
</dbReference>
<gene>
    <name evidence="3" type="ORF">GCM10010840_36760</name>
</gene>
<dbReference type="InterPro" id="IPR002559">
    <property type="entry name" value="Transposase_11"/>
</dbReference>
<feature type="domain" description="Transposase IS4-like" evidence="2">
    <location>
        <begin position="28"/>
        <end position="229"/>
    </location>
</feature>
<organism evidence="3 4">
    <name type="scientific">Deinococcus aerolatus</name>
    <dbReference type="NCBI Taxonomy" id="522487"/>
    <lineage>
        <taxon>Bacteria</taxon>
        <taxon>Thermotogati</taxon>
        <taxon>Deinococcota</taxon>
        <taxon>Deinococci</taxon>
        <taxon>Deinococcales</taxon>
        <taxon>Deinococcaceae</taxon>
        <taxon>Deinococcus</taxon>
    </lineage>
</organism>
<proteinExistence type="predicted"/>
<name>A0ABQ2GH95_9DEIO</name>
<evidence type="ECO:0000256" key="1">
    <source>
        <dbReference type="SAM" id="Phobius"/>
    </source>
</evidence>
<keyword evidence="1" id="KW-0812">Transmembrane</keyword>
<evidence type="ECO:0000313" key="4">
    <source>
        <dbReference type="Proteomes" id="UP000639973"/>
    </source>
</evidence>
<evidence type="ECO:0000259" key="2">
    <source>
        <dbReference type="Pfam" id="PF01609"/>
    </source>
</evidence>
<dbReference type="EMBL" id="BMOL01000049">
    <property type="protein sequence ID" value="GGL95337.1"/>
    <property type="molecule type" value="Genomic_DNA"/>
</dbReference>
<keyword evidence="1" id="KW-1133">Transmembrane helix</keyword>
<dbReference type="InterPro" id="IPR012337">
    <property type="entry name" value="RNaseH-like_sf"/>
</dbReference>
<keyword evidence="4" id="KW-1185">Reference proteome</keyword>
<dbReference type="SUPFAM" id="SSF53098">
    <property type="entry name" value="Ribonuclease H-like"/>
    <property type="match status" value="1"/>
</dbReference>